<name>A0A4R0RVE4_9APHY</name>
<keyword evidence="6" id="KW-0547">Nucleotide-binding</keyword>
<dbReference type="GO" id="GO:0003724">
    <property type="term" value="F:RNA helicase activity"/>
    <property type="evidence" value="ECO:0007669"/>
    <property type="project" value="UniProtKB-EC"/>
</dbReference>
<dbReference type="SMART" id="SM00487">
    <property type="entry name" value="DEXDc"/>
    <property type="match status" value="1"/>
</dbReference>
<dbReference type="EC" id="3.6.4.13" evidence="4"/>
<evidence type="ECO:0000256" key="14">
    <source>
        <dbReference type="SAM" id="MobiDB-lite"/>
    </source>
</evidence>
<proteinExistence type="inferred from homology"/>
<dbReference type="OrthoDB" id="10261375at2759"/>
<dbReference type="Proteomes" id="UP000292702">
    <property type="component" value="Unassembled WGS sequence"/>
</dbReference>
<evidence type="ECO:0000256" key="6">
    <source>
        <dbReference type="ARBA" id="ARBA00022741"/>
    </source>
</evidence>
<keyword evidence="11" id="KW-0539">Nucleus</keyword>
<dbReference type="Gene3D" id="3.40.50.300">
    <property type="entry name" value="P-loop containing nucleotide triphosphate hydrolases"/>
    <property type="match status" value="2"/>
</dbReference>
<feature type="compositionally biased region" description="Basic and acidic residues" evidence="14">
    <location>
        <begin position="936"/>
        <end position="957"/>
    </location>
</feature>
<dbReference type="GO" id="GO:0005524">
    <property type="term" value="F:ATP binding"/>
    <property type="evidence" value="ECO:0007669"/>
    <property type="project" value="UniProtKB-KW"/>
</dbReference>
<dbReference type="PANTHER" id="PTHR47959:SF8">
    <property type="entry name" value="RNA HELICASE"/>
    <property type="match status" value="1"/>
</dbReference>
<gene>
    <name evidence="18" type="primary">DBP10</name>
    <name evidence="18" type="ORF">EIP91_006112</name>
</gene>
<protein>
    <recommendedName>
        <fullName evidence="4">RNA helicase</fullName>
        <ecNumber evidence="4">3.6.4.13</ecNumber>
    </recommendedName>
</protein>
<dbReference type="InterPro" id="IPR050079">
    <property type="entry name" value="DEAD_box_RNA_helicase"/>
</dbReference>
<dbReference type="Pfam" id="PF00271">
    <property type="entry name" value="Helicase_C"/>
    <property type="match status" value="1"/>
</dbReference>
<feature type="region of interest" description="Disordered" evidence="14">
    <location>
        <begin position="374"/>
        <end position="396"/>
    </location>
</feature>
<feature type="short sequence motif" description="Q motif" evidence="13">
    <location>
        <begin position="101"/>
        <end position="129"/>
    </location>
</feature>
<feature type="compositionally biased region" description="Polar residues" evidence="14">
    <location>
        <begin position="922"/>
        <end position="931"/>
    </location>
</feature>
<evidence type="ECO:0000256" key="5">
    <source>
        <dbReference type="ARBA" id="ARBA00022517"/>
    </source>
</evidence>
<evidence type="ECO:0000256" key="3">
    <source>
        <dbReference type="ARBA" id="ARBA00010379"/>
    </source>
</evidence>
<feature type="region of interest" description="Disordered" evidence="14">
    <location>
        <begin position="845"/>
        <end position="870"/>
    </location>
</feature>
<evidence type="ECO:0000259" key="17">
    <source>
        <dbReference type="PROSITE" id="PS51195"/>
    </source>
</evidence>
<dbReference type="GO" id="GO:0003723">
    <property type="term" value="F:RNA binding"/>
    <property type="evidence" value="ECO:0007669"/>
    <property type="project" value="UniProtKB-KW"/>
</dbReference>
<sequence length="970" mass="107002">MAMSVHKRKRTSAPSQSDSDPSLSSAADFSDDEVDISSALTGKRPKLAPTTRPFDNNEDDDEDLEDIIRMATSKANVKGGTEMLKKTKGKAKIAKGEVGGGSFQSMGLYPWLLRSLTLQGFRIPTPIQRLSIPALMADPPRDLVGMARTGSGKSLAYLIPLVQRLGGRHSSTFGARALILLPTRELALQVLKVGKELSRGWHAGDGEHAGDAKDVDDGKKGQTLRWGLIVGGEGLDEQFEMISNNPDVIIATPGRLLHLAVEMNLDLKSVSYAVFDEADRLFEMGFETALTEILHRLPASRQTLLFSATLPKSLVEFAKAGLQNPKLVRLDAESKISSDLKMGFFSVKQAEKDASLLVLLRDVIGVPLGSTVKYDEDGEPETSDNKGKGKAKPKHKLRHADVVTAPHQTLIFAATKHHVEYLTNLLTTAGYAVSHIYGTLDQTARGQQMDRFRRGYTNILVVTDVAARGIDIPVLENVVNYDFPHGARVFVHRVGRTARAGRQGWAWSFVTNAELPYLLDLQLFLGRPIKSDVTQDGDQVYTESLVIGPFERERVDDEAEYIRKLDEENHNLPTMRDVMRKGHAMYERSKGKASQASYKRTKEMIKEGKWGLVGGSSGIHPVCVRKNAGSASSDTAKKLEDEEKRKALLRAVSAFRPTETVLEIGSRGNAETAALMKQRRKALSKAALRASYAAVQEPEDVAQSEDHEDDSDREMEAADMEMADEEAIAEVFNAPGSSKSKNQGHRDEEFYMSHYQKGANTEKGYSLRDGATFVEQAAGVSFDLAGDDEALARKRRELHWDKKKKKFVHGTGEGADNVKMVKTESGAKLPATYRSGRFEEWKAKSRVSLPKVGETEAPGGHTGTAFGKGGRKWLHKQVVAAKPLHKLDKGYERKMRQQKKKEGGARESADDRPAPAARKKNQANGKRSSGKSLGRVKNELKTVDQIRKTRKTAENKRAKNARPTHKGRRR</sequence>
<dbReference type="Pfam" id="PF00270">
    <property type="entry name" value="DEAD"/>
    <property type="match status" value="1"/>
</dbReference>
<evidence type="ECO:0000256" key="2">
    <source>
        <dbReference type="ARBA" id="ARBA00004123"/>
    </source>
</evidence>
<feature type="compositionally biased region" description="Basic residues" evidence="14">
    <location>
        <begin position="958"/>
        <end position="970"/>
    </location>
</feature>
<dbReference type="GO" id="GO:0042254">
    <property type="term" value="P:ribosome biogenesis"/>
    <property type="evidence" value="ECO:0007669"/>
    <property type="project" value="UniProtKB-KW"/>
</dbReference>
<accession>A0A4R0RVE4</accession>
<dbReference type="SMART" id="SM01123">
    <property type="entry name" value="DBP10CT"/>
    <property type="match status" value="1"/>
</dbReference>
<dbReference type="CDD" id="cd18787">
    <property type="entry name" value="SF2_C_DEAD"/>
    <property type="match status" value="1"/>
</dbReference>
<reference evidence="18 19" key="1">
    <citation type="submission" date="2018-11" db="EMBL/GenBank/DDBJ databases">
        <title>Genome assembly of Steccherinum ochraceum LE-BIN_3174, the white-rot fungus of the Steccherinaceae family (The Residual Polyporoid clade, Polyporales, Basidiomycota).</title>
        <authorList>
            <person name="Fedorova T.V."/>
            <person name="Glazunova O.A."/>
            <person name="Landesman E.O."/>
            <person name="Moiseenko K.V."/>
            <person name="Psurtseva N.V."/>
            <person name="Savinova O.S."/>
            <person name="Shakhova N.V."/>
            <person name="Tyazhelova T.V."/>
            <person name="Vasina D.V."/>
        </authorList>
    </citation>
    <scope>NUCLEOTIDE SEQUENCE [LARGE SCALE GENOMIC DNA]</scope>
    <source>
        <strain evidence="18 19">LE-BIN_3174</strain>
    </source>
</reference>
<keyword evidence="9" id="KW-0067">ATP-binding</keyword>
<evidence type="ECO:0000313" key="18">
    <source>
        <dbReference type="EMBL" id="TCD69799.1"/>
    </source>
</evidence>
<dbReference type="AlphaFoldDB" id="A0A4R0RVE4"/>
<keyword evidence="5" id="KW-0690">Ribosome biogenesis</keyword>
<evidence type="ECO:0000256" key="4">
    <source>
        <dbReference type="ARBA" id="ARBA00012552"/>
    </source>
</evidence>
<dbReference type="PROSITE" id="PS51194">
    <property type="entry name" value="HELICASE_CTER"/>
    <property type="match status" value="1"/>
</dbReference>
<comment type="similarity">
    <text evidence="3">Belongs to the DEAD box helicase family. DDX54/DBP10 subfamily.</text>
</comment>
<keyword evidence="7" id="KW-0378">Hydrolase</keyword>
<dbReference type="PROSITE" id="PS00039">
    <property type="entry name" value="DEAD_ATP_HELICASE"/>
    <property type="match status" value="1"/>
</dbReference>
<feature type="domain" description="Helicase ATP-binding" evidence="15">
    <location>
        <begin position="134"/>
        <end position="328"/>
    </location>
</feature>
<dbReference type="InterPro" id="IPR014014">
    <property type="entry name" value="RNA_helicase_DEAD_Q_motif"/>
</dbReference>
<evidence type="ECO:0000256" key="9">
    <source>
        <dbReference type="ARBA" id="ARBA00022840"/>
    </source>
</evidence>
<dbReference type="InterPro" id="IPR001650">
    <property type="entry name" value="Helicase_C-like"/>
</dbReference>
<dbReference type="GO" id="GO:0010467">
    <property type="term" value="P:gene expression"/>
    <property type="evidence" value="ECO:0007669"/>
    <property type="project" value="UniProtKB-ARBA"/>
</dbReference>
<keyword evidence="8 18" id="KW-0347">Helicase</keyword>
<feature type="region of interest" description="Disordered" evidence="14">
    <location>
        <begin position="884"/>
        <end position="970"/>
    </location>
</feature>
<dbReference type="GO" id="GO:0005730">
    <property type="term" value="C:nucleolus"/>
    <property type="evidence" value="ECO:0007669"/>
    <property type="project" value="UniProtKB-SubCell"/>
</dbReference>
<keyword evidence="19" id="KW-1185">Reference proteome</keyword>
<evidence type="ECO:0000256" key="12">
    <source>
        <dbReference type="ARBA" id="ARBA00047984"/>
    </source>
</evidence>
<dbReference type="InterPro" id="IPR014001">
    <property type="entry name" value="Helicase_ATP-bd"/>
</dbReference>
<comment type="function">
    <text evidence="1">ATP-binding RNA helicase involved in the biogenesis of 60S ribosomal subunits and is required for the normal formation of 25S and 5.8S rRNAs.</text>
</comment>
<evidence type="ECO:0000313" key="19">
    <source>
        <dbReference type="Proteomes" id="UP000292702"/>
    </source>
</evidence>
<dbReference type="InterPro" id="IPR027417">
    <property type="entry name" value="P-loop_NTPase"/>
</dbReference>
<evidence type="ECO:0000256" key="13">
    <source>
        <dbReference type="PROSITE-ProRule" id="PRU00552"/>
    </source>
</evidence>
<evidence type="ECO:0000256" key="7">
    <source>
        <dbReference type="ARBA" id="ARBA00022801"/>
    </source>
</evidence>
<feature type="domain" description="Helicase C-terminal" evidence="16">
    <location>
        <begin position="396"/>
        <end position="540"/>
    </location>
</feature>
<comment type="subcellular location">
    <subcellularLocation>
        <location evidence="2">Nucleus</location>
    </subcellularLocation>
</comment>
<keyword evidence="10" id="KW-0694">RNA-binding</keyword>
<dbReference type="PROSITE" id="PS51192">
    <property type="entry name" value="HELICASE_ATP_BIND_1"/>
    <property type="match status" value="1"/>
</dbReference>
<comment type="catalytic activity">
    <reaction evidence="12">
        <text>ATP + H2O = ADP + phosphate + H(+)</text>
        <dbReference type="Rhea" id="RHEA:13065"/>
        <dbReference type="ChEBI" id="CHEBI:15377"/>
        <dbReference type="ChEBI" id="CHEBI:15378"/>
        <dbReference type="ChEBI" id="CHEBI:30616"/>
        <dbReference type="ChEBI" id="CHEBI:43474"/>
        <dbReference type="ChEBI" id="CHEBI:456216"/>
        <dbReference type="EC" id="3.6.4.13"/>
    </reaction>
</comment>
<comment type="caution">
    <text evidence="18">The sequence shown here is derived from an EMBL/GenBank/DDBJ whole genome shotgun (WGS) entry which is preliminary data.</text>
</comment>
<dbReference type="PANTHER" id="PTHR47959">
    <property type="entry name" value="ATP-DEPENDENT RNA HELICASE RHLE-RELATED"/>
    <property type="match status" value="1"/>
</dbReference>
<feature type="region of interest" description="Disordered" evidence="14">
    <location>
        <begin position="1"/>
        <end position="60"/>
    </location>
</feature>
<dbReference type="InterPro" id="IPR011545">
    <property type="entry name" value="DEAD/DEAH_box_helicase_dom"/>
</dbReference>
<feature type="compositionally biased region" description="Low complexity" evidence="14">
    <location>
        <begin position="12"/>
        <end position="28"/>
    </location>
</feature>
<dbReference type="PROSITE" id="PS51195">
    <property type="entry name" value="Q_MOTIF"/>
    <property type="match status" value="1"/>
</dbReference>
<dbReference type="SMART" id="SM00490">
    <property type="entry name" value="HELICc"/>
    <property type="match status" value="1"/>
</dbReference>
<dbReference type="InterPro" id="IPR012541">
    <property type="entry name" value="DBP10_C"/>
</dbReference>
<dbReference type="STRING" id="92696.A0A4R0RVE4"/>
<evidence type="ECO:0000259" key="15">
    <source>
        <dbReference type="PROSITE" id="PS51192"/>
    </source>
</evidence>
<evidence type="ECO:0000256" key="1">
    <source>
        <dbReference type="ARBA" id="ARBA00003706"/>
    </source>
</evidence>
<feature type="compositionally biased region" description="Basic residues" evidence="14">
    <location>
        <begin position="1"/>
        <end position="11"/>
    </location>
</feature>
<dbReference type="GO" id="GO:0016887">
    <property type="term" value="F:ATP hydrolysis activity"/>
    <property type="evidence" value="ECO:0007669"/>
    <property type="project" value="RHEA"/>
</dbReference>
<evidence type="ECO:0000256" key="10">
    <source>
        <dbReference type="ARBA" id="ARBA00022884"/>
    </source>
</evidence>
<dbReference type="GO" id="GO:0005829">
    <property type="term" value="C:cytosol"/>
    <property type="evidence" value="ECO:0007669"/>
    <property type="project" value="TreeGrafter"/>
</dbReference>
<organism evidence="18 19">
    <name type="scientific">Steccherinum ochraceum</name>
    <dbReference type="NCBI Taxonomy" id="92696"/>
    <lineage>
        <taxon>Eukaryota</taxon>
        <taxon>Fungi</taxon>
        <taxon>Dikarya</taxon>
        <taxon>Basidiomycota</taxon>
        <taxon>Agaricomycotina</taxon>
        <taxon>Agaricomycetes</taxon>
        <taxon>Polyporales</taxon>
        <taxon>Steccherinaceae</taxon>
        <taxon>Steccherinum</taxon>
    </lineage>
</organism>
<dbReference type="Pfam" id="PF08147">
    <property type="entry name" value="DBP10CT"/>
    <property type="match status" value="1"/>
</dbReference>
<feature type="domain" description="DEAD-box RNA helicase Q" evidence="17">
    <location>
        <begin position="101"/>
        <end position="129"/>
    </location>
</feature>
<evidence type="ECO:0000256" key="11">
    <source>
        <dbReference type="ARBA" id="ARBA00023242"/>
    </source>
</evidence>
<dbReference type="EMBL" id="RWJN01000033">
    <property type="protein sequence ID" value="TCD69799.1"/>
    <property type="molecule type" value="Genomic_DNA"/>
</dbReference>
<dbReference type="SUPFAM" id="SSF52540">
    <property type="entry name" value="P-loop containing nucleoside triphosphate hydrolases"/>
    <property type="match status" value="1"/>
</dbReference>
<evidence type="ECO:0000256" key="8">
    <source>
        <dbReference type="ARBA" id="ARBA00022806"/>
    </source>
</evidence>
<feature type="compositionally biased region" description="Basic and acidic residues" evidence="14">
    <location>
        <begin position="885"/>
        <end position="913"/>
    </location>
</feature>
<evidence type="ECO:0000259" key="16">
    <source>
        <dbReference type="PROSITE" id="PS51194"/>
    </source>
</evidence>
<dbReference type="InterPro" id="IPR000629">
    <property type="entry name" value="RNA-helicase_DEAD-box_CS"/>
</dbReference>